<reference evidence="3 4" key="1">
    <citation type="submission" date="2015-12" db="EMBL/GenBank/DDBJ databases">
        <authorList>
            <person name="Kim M.K."/>
            <person name="Srinivasan S."/>
            <person name="Lee J.-J."/>
            <person name="Kim K."/>
        </authorList>
    </citation>
    <scope>NUCLEOTIDE SEQUENCE [LARGE SCALE GENOMIC DNA]</scope>
    <source>
        <strain evidence="3 4">BM2</strain>
    </source>
</reference>
<evidence type="ECO:0000256" key="1">
    <source>
        <dbReference type="SAM" id="MobiDB-lite"/>
    </source>
</evidence>
<organism evidence="3 4">
    <name type="scientific">Deinococcus actinosclerus</name>
    <dbReference type="NCBI Taxonomy" id="1768108"/>
    <lineage>
        <taxon>Bacteria</taxon>
        <taxon>Thermotogati</taxon>
        <taxon>Deinococcota</taxon>
        <taxon>Deinococci</taxon>
        <taxon>Deinococcales</taxon>
        <taxon>Deinococcaceae</taxon>
        <taxon>Deinococcus</taxon>
    </lineage>
</organism>
<feature type="region of interest" description="Disordered" evidence="1">
    <location>
        <begin position="22"/>
        <end position="45"/>
    </location>
</feature>
<keyword evidence="4" id="KW-1185">Reference proteome</keyword>
<dbReference type="InterPro" id="IPR016123">
    <property type="entry name" value="Mog1/PsbP_a/b/a-sand"/>
</dbReference>
<evidence type="ECO:0008006" key="5">
    <source>
        <dbReference type="Google" id="ProtNLM"/>
    </source>
</evidence>
<dbReference type="EMBL" id="CP013910">
    <property type="protein sequence ID" value="ALW88218.1"/>
    <property type="molecule type" value="Genomic_DNA"/>
</dbReference>
<dbReference type="Gene3D" id="3.40.1000.10">
    <property type="entry name" value="Mog1/PsbP, alpha/beta/alpha sandwich"/>
    <property type="match status" value="1"/>
</dbReference>
<gene>
    <name evidence="3" type="ORF">AUC44_04340</name>
</gene>
<keyword evidence="2" id="KW-0732">Signal</keyword>
<evidence type="ECO:0000313" key="3">
    <source>
        <dbReference type="EMBL" id="ALW88218.1"/>
    </source>
</evidence>
<evidence type="ECO:0000313" key="4">
    <source>
        <dbReference type="Proteomes" id="UP000060071"/>
    </source>
</evidence>
<feature type="chain" id="PRO_5045273789" description="Lipoprotein LpqN" evidence="2">
    <location>
        <begin position="23"/>
        <end position="195"/>
    </location>
</feature>
<protein>
    <recommendedName>
        <fullName evidence="5">Lipoprotein LpqN</fullName>
    </recommendedName>
</protein>
<sequence>MKRACLLAPLLLAALSLTPAHAQGTATPPAATPAQATPAATTGTRTVEAVTATSAKGYSIRVPAGWIPLKNVPGADVAFINRDAGTVRPTVTVQVQDVDPKLKATLADFRDLFASQLGKDVPKFRMLGEKTVKLGSTPAILWSYLGDGEGGMVRWTQVFTVKNNRLFTATLVQPSGTTAEQIEEGRAILTSLTLK</sequence>
<feature type="signal peptide" evidence="2">
    <location>
        <begin position="1"/>
        <end position="22"/>
    </location>
</feature>
<proteinExistence type="predicted"/>
<accession>A0ABN4K251</accession>
<evidence type="ECO:0000256" key="2">
    <source>
        <dbReference type="SAM" id="SignalP"/>
    </source>
</evidence>
<dbReference type="SUPFAM" id="SSF55724">
    <property type="entry name" value="Mog1p/PsbP-like"/>
    <property type="match status" value="1"/>
</dbReference>
<dbReference type="Proteomes" id="UP000060071">
    <property type="component" value="Chromosome"/>
</dbReference>
<name>A0ABN4K251_9DEIO</name>
<dbReference type="RefSeq" id="WP_062157553.1">
    <property type="nucleotide sequence ID" value="NZ_CP013910.1"/>
</dbReference>